<dbReference type="InterPro" id="IPR035965">
    <property type="entry name" value="PAS-like_dom_sf"/>
</dbReference>
<dbReference type="SUPFAM" id="SSF55785">
    <property type="entry name" value="PYP-like sensor domain (PAS domain)"/>
    <property type="match status" value="1"/>
</dbReference>
<evidence type="ECO:0000256" key="6">
    <source>
        <dbReference type="ARBA" id="ARBA00022679"/>
    </source>
</evidence>
<dbReference type="PROSITE" id="PS50113">
    <property type="entry name" value="PAC"/>
    <property type="match status" value="1"/>
</dbReference>
<keyword evidence="4" id="KW-1003">Cell membrane</keyword>
<keyword evidence="7" id="KW-0547">Nucleotide-binding</keyword>
<dbReference type="Pfam" id="PF02518">
    <property type="entry name" value="HATPase_c"/>
    <property type="match status" value="1"/>
</dbReference>
<dbReference type="InterPro" id="IPR000014">
    <property type="entry name" value="PAS"/>
</dbReference>
<dbReference type="GO" id="GO:0000155">
    <property type="term" value="F:phosphorelay sensor kinase activity"/>
    <property type="evidence" value="ECO:0007669"/>
    <property type="project" value="InterPro"/>
</dbReference>
<dbReference type="InterPro" id="IPR000700">
    <property type="entry name" value="PAS-assoc_C"/>
</dbReference>
<gene>
    <name evidence="16" type="ORF">E2C04_05215</name>
</gene>
<dbReference type="NCBIfam" id="TIGR00229">
    <property type="entry name" value="sensory_box"/>
    <property type="match status" value="1"/>
</dbReference>
<dbReference type="SMART" id="SM00086">
    <property type="entry name" value="PAC"/>
    <property type="match status" value="1"/>
</dbReference>
<evidence type="ECO:0000256" key="10">
    <source>
        <dbReference type="ARBA" id="ARBA00023012"/>
    </source>
</evidence>
<sequence>MGVAQAGGARMTTHPRTSFALLAIFTVVVSFYLVGVQPEPLVVTEAFPAGLLAGAWLFVPRRLHALFFVCAWAVSAGIYLVLDRDPLVALGWAGAAVVGSAIVAHGITRGPERRAALLTEDDLRRFIGQTFLGSLVAAGITGALASVLGNTQWWVAALGVGVAHLGTYVVLLPHFLGRPRYPGVAPLAERVVQWICTVSFTVIAFLPLDLGPSLAFGVIPFLGWAALRAPMRETLVQFLVVATTSHAMTMQGLGPFAVDPDGTVLEAEMITVMYAVWVLACGLTTIPFSLAVGVQRRESWQSRQEQARVRQLVQSATGVAIIGTDAHGHIDLFNPGAETIFGYTSEEVLGLMPSVFLTHEETERVATLLSTRPTFVDVAYELASGAVESLDVDFLRKDGSVVTLQFSMSRIYSSDGKVLGYVSTGEDVTSRVKRQQALEEALAHERLAVENLKEVDQVKDALVSGVSHELRTPITSILGYLEMLEDGGFGPLSGAQVQALGRVKGNSNRLLSLIDDLLTLSRIQDGYLAVETTRLDLRDVVSTAGHEMLPALEAAGLDFTVEVPEEPVAVVGDAERLGRVVVNLVGNAAKFTDRFGSVTVRLEVDGDDAVVAVTDTGIGIPEEEQDQLFDRFFRATSARERAIQGSGLGLAIARALVQSHGGSIEVDSQVDVGSTFRIRLPLEGTLSVLEQAGGPPLEQETAGAVRRR</sequence>
<evidence type="ECO:0000256" key="9">
    <source>
        <dbReference type="ARBA" id="ARBA00022840"/>
    </source>
</evidence>
<dbReference type="FunFam" id="3.30.565.10:FF:000023">
    <property type="entry name" value="PAS domain-containing sensor histidine kinase"/>
    <property type="match status" value="1"/>
</dbReference>
<evidence type="ECO:0000313" key="16">
    <source>
        <dbReference type="EMBL" id="QCC76771.1"/>
    </source>
</evidence>
<dbReference type="InterPro" id="IPR036890">
    <property type="entry name" value="HATPase_C_sf"/>
</dbReference>
<keyword evidence="8" id="KW-0418">Kinase</keyword>
<dbReference type="PANTHER" id="PTHR43047:SF72">
    <property type="entry name" value="OSMOSENSING HISTIDINE PROTEIN KINASE SLN1"/>
    <property type="match status" value="1"/>
</dbReference>
<evidence type="ECO:0000256" key="12">
    <source>
        <dbReference type="SAM" id="Phobius"/>
    </source>
</evidence>
<evidence type="ECO:0000256" key="8">
    <source>
        <dbReference type="ARBA" id="ARBA00022777"/>
    </source>
</evidence>
<evidence type="ECO:0000256" key="3">
    <source>
        <dbReference type="ARBA" id="ARBA00012438"/>
    </source>
</evidence>
<feature type="transmembrane region" description="Helical" evidence="12">
    <location>
        <begin position="238"/>
        <end position="258"/>
    </location>
</feature>
<dbReference type="Gene3D" id="3.30.450.20">
    <property type="entry name" value="PAS domain"/>
    <property type="match status" value="1"/>
</dbReference>
<feature type="domain" description="PAS" evidence="14">
    <location>
        <begin position="305"/>
        <end position="350"/>
    </location>
</feature>
<organism evidence="16 17">
    <name type="scientific">Nocardioides daphniae</name>
    <dbReference type="NCBI Taxonomy" id="402297"/>
    <lineage>
        <taxon>Bacteria</taxon>
        <taxon>Bacillati</taxon>
        <taxon>Actinomycetota</taxon>
        <taxon>Actinomycetes</taxon>
        <taxon>Propionibacteriales</taxon>
        <taxon>Nocardioidaceae</taxon>
        <taxon>Nocardioides</taxon>
    </lineage>
</organism>
<feature type="domain" description="PAC" evidence="15">
    <location>
        <begin position="388"/>
        <end position="440"/>
    </location>
</feature>
<evidence type="ECO:0000256" key="7">
    <source>
        <dbReference type="ARBA" id="ARBA00022741"/>
    </source>
</evidence>
<dbReference type="SMART" id="SM00091">
    <property type="entry name" value="PAS"/>
    <property type="match status" value="1"/>
</dbReference>
<dbReference type="InterPro" id="IPR036097">
    <property type="entry name" value="HisK_dim/P_sf"/>
</dbReference>
<keyword evidence="5" id="KW-0597">Phosphoprotein</keyword>
<evidence type="ECO:0000259" key="13">
    <source>
        <dbReference type="PROSITE" id="PS50109"/>
    </source>
</evidence>
<evidence type="ECO:0000259" key="14">
    <source>
        <dbReference type="PROSITE" id="PS50112"/>
    </source>
</evidence>
<dbReference type="SMART" id="SM00387">
    <property type="entry name" value="HATPase_c"/>
    <property type="match status" value="1"/>
</dbReference>
<dbReference type="CDD" id="cd16922">
    <property type="entry name" value="HATPase_EvgS-ArcB-TorS-like"/>
    <property type="match status" value="1"/>
</dbReference>
<dbReference type="CDD" id="cd00130">
    <property type="entry name" value="PAS"/>
    <property type="match status" value="1"/>
</dbReference>
<reference evidence="16 17" key="1">
    <citation type="journal article" date="2008" name="Int. J. Syst. Evol. Microbiol.">
        <title>Nocardioides daphniae sp. nov., isolated from Daphnia cucullata (Crustacea: Cladocera).</title>
        <authorList>
            <person name="Toth E.M."/>
            <person name="Keki Z."/>
            <person name="Homonnay Z.G."/>
            <person name="Borsodi A.K."/>
            <person name="Marialigeti K."/>
            <person name="Schumann P."/>
        </authorList>
    </citation>
    <scope>NUCLEOTIDE SEQUENCE [LARGE SCALE GENOMIC DNA]</scope>
    <source>
        <strain evidence="16 17">JCM 16608</strain>
    </source>
</reference>
<dbReference type="InterPro" id="IPR004358">
    <property type="entry name" value="Sig_transdc_His_kin-like_C"/>
</dbReference>
<evidence type="ECO:0000256" key="2">
    <source>
        <dbReference type="ARBA" id="ARBA00004236"/>
    </source>
</evidence>
<feature type="domain" description="Histidine kinase" evidence="13">
    <location>
        <begin position="465"/>
        <end position="684"/>
    </location>
</feature>
<feature type="transmembrane region" description="Helical" evidence="12">
    <location>
        <begin position="153"/>
        <end position="171"/>
    </location>
</feature>
<feature type="transmembrane region" description="Helical" evidence="12">
    <location>
        <begin position="88"/>
        <end position="107"/>
    </location>
</feature>
<dbReference type="GO" id="GO:0005886">
    <property type="term" value="C:plasma membrane"/>
    <property type="evidence" value="ECO:0007669"/>
    <property type="project" value="UniProtKB-SubCell"/>
</dbReference>
<dbReference type="Pfam" id="PF13426">
    <property type="entry name" value="PAS_9"/>
    <property type="match status" value="1"/>
</dbReference>
<feature type="transmembrane region" description="Helical" evidence="12">
    <location>
        <begin position="19"/>
        <end position="35"/>
    </location>
</feature>
<dbReference type="Proteomes" id="UP000297025">
    <property type="component" value="Chromosome"/>
</dbReference>
<evidence type="ECO:0000313" key="17">
    <source>
        <dbReference type="Proteomes" id="UP000297025"/>
    </source>
</evidence>
<dbReference type="PROSITE" id="PS50112">
    <property type="entry name" value="PAS"/>
    <property type="match status" value="1"/>
</dbReference>
<proteinExistence type="predicted"/>
<keyword evidence="9" id="KW-0067">ATP-binding</keyword>
<evidence type="ECO:0000256" key="5">
    <source>
        <dbReference type="ARBA" id="ARBA00022553"/>
    </source>
</evidence>
<protein>
    <recommendedName>
        <fullName evidence="3">histidine kinase</fullName>
        <ecNumber evidence="3">2.7.13.3</ecNumber>
    </recommendedName>
</protein>
<dbReference type="SUPFAM" id="SSF55874">
    <property type="entry name" value="ATPase domain of HSP90 chaperone/DNA topoisomerase II/histidine kinase"/>
    <property type="match status" value="1"/>
</dbReference>
<dbReference type="InterPro" id="IPR005467">
    <property type="entry name" value="His_kinase_dom"/>
</dbReference>
<accession>A0A4P7UB25</accession>
<evidence type="ECO:0000256" key="1">
    <source>
        <dbReference type="ARBA" id="ARBA00000085"/>
    </source>
</evidence>
<evidence type="ECO:0000256" key="11">
    <source>
        <dbReference type="ARBA" id="ARBA00023136"/>
    </source>
</evidence>
<keyword evidence="6" id="KW-0808">Transferase</keyword>
<dbReference type="InterPro" id="IPR003661">
    <property type="entry name" value="HisK_dim/P_dom"/>
</dbReference>
<keyword evidence="10" id="KW-0902">Two-component regulatory system</keyword>
<keyword evidence="12" id="KW-0812">Transmembrane</keyword>
<dbReference type="InterPro" id="IPR003594">
    <property type="entry name" value="HATPase_dom"/>
</dbReference>
<dbReference type="AlphaFoldDB" id="A0A4P7UB25"/>
<dbReference type="EMBL" id="CP038462">
    <property type="protein sequence ID" value="QCC76771.1"/>
    <property type="molecule type" value="Genomic_DNA"/>
</dbReference>
<dbReference type="KEGG" id="ndp:E2C04_05215"/>
<dbReference type="PANTHER" id="PTHR43047">
    <property type="entry name" value="TWO-COMPONENT HISTIDINE PROTEIN KINASE"/>
    <property type="match status" value="1"/>
</dbReference>
<dbReference type="Gene3D" id="1.10.287.130">
    <property type="match status" value="1"/>
</dbReference>
<dbReference type="SMART" id="SM00388">
    <property type="entry name" value="HisKA"/>
    <property type="match status" value="1"/>
</dbReference>
<dbReference type="PROSITE" id="PS50109">
    <property type="entry name" value="HIS_KIN"/>
    <property type="match status" value="1"/>
</dbReference>
<dbReference type="PRINTS" id="PR00344">
    <property type="entry name" value="BCTRLSENSOR"/>
</dbReference>
<dbReference type="GO" id="GO:0009927">
    <property type="term" value="F:histidine phosphotransfer kinase activity"/>
    <property type="evidence" value="ECO:0007669"/>
    <property type="project" value="TreeGrafter"/>
</dbReference>
<dbReference type="EC" id="2.7.13.3" evidence="3"/>
<feature type="transmembrane region" description="Helical" evidence="12">
    <location>
        <begin position="127"/>
        <end position="147"/>
    </location>
</feature>
<feature type="transmembrane region" description="Helical" evidence="12">
    <location>
        <begin position="65"/>
        <end position="82"/>
    </location>
</feature>
<evidence type="ECO:0000259" key="15">
    <source>
        <dbReference type="PROSITE" id="PS50113"/>
    </source>
</evidence>
<dbReference type="CDD" id="cd00082">
    <property type="entry name" value="HisKA"/>
    <property type="match status" value="1"/>
</dbReference>
<dbReference type="Gene3D" id="3.30.565.10">
    <property type="entry name" value="Histidine kinase-like ATPase, C-terminal domain"/>
    <property type="match status" value="1"/>
</dbReference>
<dbReference type="InterPro" id="IPR001610">
    <property type="entry name" value="PAC"/>
</dbReference>
<name>A0A4P7UB25_9ACTN</name>
<keyword evidence="12" id="KW-1133">Transmembrane helix</keyword>
<dbReference type="SUPFAM" id="SSF47384">
    <property type="entry name" value="Homodimeric domain of signal transducing histidine kinase"/>
    <property type="match status" value="1"/>
</dbReference>
<evidence type="ECO:0000256" key="4">
    <source>
        <dbReference type="ARBA" id="ARBA00022475"/>
    </source>
</evidence>
<dbReference type="Pfam" id="PF00512">
    <property type="entry name" value="HisKA"/>
    <property type="match status" value="1"/>
</dbReference>
<keyword evidence="11 12" id="KW-0472">Membrane</keyword>
<comment type="subcellular location">
    <subcellularLocation>
        <location evidence="2">Cell membrane</location>
    </subcellularLocation>
</comment>
<dbReference type="GO" id="GO:0005524">
    <property type="term" value="F:ATP binding"/>
    <property type="evidence" value="ECO:0007669"/>
    <property type="project" value="UniProtKB-KW"/>
</dbReference>
<feature type="transmembrane region" description="Helical" evidence="12">
    <location>
        <begin position="270"/>
        <end position="294"/>
    </location>
</feature>
<comment type="catalytic activity">
    <reaction evidence="1">
        <text>ATP + protein L-histidine = ADP + protein N-phospho-L-histidine.</text>
        <dbReference type="EC" id="2.7.13.3"/>
    </reaction>
</comment>